<proteinExistence type="predicted"/>
<dbReference type="EMBL" id="JAAMPI010000759">
    <property type="protein sequence ID" value="KAF4628806.1"/>
    <property type="molecule type" value="Genomic_DNA"/>
</dbReference>
<sequence>MINIPNEILAEICSFSNNTTLKQLRLVNRILGQLTAEYLFREVDLILLSESIIKDLFNSFHNLASLYVAGLSRVEDHKFNSNSVYHRMAKMVLLKPEDAFTEIHEPQTPRLSCHASILSALENSGKHLRVLELDNVPDVFWNGTKANPFFLNAIQPCYKVDHF</sequence>
<reference evidence="1 2" key="1">
    <citation type="submission" date="2020-03" db="EMBL/GenBank/DDBJ databases">
        <title>Draft Genome Sequence of Cudoniella acicularis.</title>
        <authorList>
            <person name="Buettner E."/>
            <person name="Kellner H."/>
        </authorList>
    </citation>
    <scope>NUCLEOTIDE SEQUENCE [LARGE SCALE GENOMIC DNA]</scope>
    <source>
        <strain evidence="1 2">DSM 108380</strain>
    </source>
</reference>
<dbReference type="Proteomes" id="UP000566819">
    <property type="component" value="Unassembled WGS sequence"/>
</dbReference>
<name>A0A8H4RHH3_9HELO</name>
<keyword evidence="2" id="KW-1185">Reference proteome</keyword>
<gene>
    <name evidence="1" type="ORF">G7Y89_g9343</name>
</gene>
<comment type="caution">
    <text evidence="1">The sequence shown here is derived from an EMBL/GenBank/DDBJ whole genome shotgun (WGS) entry which is preliminary data.</text>
</comment>
<dbReference type="AlphaFoldDB" id="A0A8H4RHH3"/>
<protein>
    <recommendedName>
        <fullName evidence="3">F-box domain-containing protein</fullName>
    </recommendedName>
</protein>
<organism evidence="1 2">
    <name type="scientific">Cudoniella acicularis</name>
    <dbReference type="NCBI Taxonomy" id="354080"/>
    <lineage>
        <taxon>Eukaryota</taxon>
        <taxon>Fungi</taxon>
        <taxon>Dikarya</taxon>
        <taxon>Ascomycota</taxon>
        <taxon>Pezizomycotina</taxon>
        <taxon>Leotiomycetes</taxon>
        <taxon>Helotiales</taxon>
        <taxon>Tricladiaceae</taxon>
        <taxon>Cudoniella</taxon>
    </lineage>
</organism>
<accession>A0A8H4RHH3</accession>
<evidence type="ECO:0008006" key="3">
    <source>
        <dbReference type="Google" id="ProtNLM"/>
    </source>
</evidence>
<evidence type="ECO:0000313" key="1">
    <source>
        <dbReference type="EMBL" id="KAF4628806.1"/>
    </source>
</evidence>
<evidence type="ECO:0000313" key="2">
    <source>
        <dbReference type="Proteomes" id="UP000566819"/>
    </source>
</evidence>